<dbReference type="RefSeq" id="WP_091695694.1">
    <property type="nucleotide sequence ID" value="NZ_FPBF01000005.1"/>
</dbReference>
<dbReference type="SUPFAM" id="SSF56935">
    <property type="entry name" value="Porins"/>
    <property type="match status" value="1"/>
</dbReference>
<dbReference type="InterPro" id="IPR025737">
    <property type="entry name" value="FApF"/>
</dbReference>
<dbReference type="Proteomes" id="UP000199673">
    <property type="component" value="Unassembled WGS sequence"/>
</dbReference>
<feature type="chain" id="PRO_5011488206" evidence="1">
    <location>
        <begin position="24"/>
        <end position="313"/>
    </location>
</feature>
<accession>A0A1I7CTQ6</accession>
<dbReference type="OrthoDB" id="5562884at2"/>
<evidence type="ECO:0000313" key="2">
    <source>
        <dbReference type="EMBL" id="SFU02793.1"/>
    </source>
</evidence>
<keyword evidence="3" id="KW-1185">Reference proteome</keyword>
<keyword evidence="1" id="KW-0732">Signal</keyword>
<dbReference type="AlphaFoldDB" id="A0A1I7CTQ6"/>
<protein>
    <submittedName>
        <fullName evidence="2">Putative MetA-pathway of phenol degradation</fullName>
    </submittedName>
</protein>
<evidence type="ECO:0000313" key="3">
    <source>
        <dbReference type="Proteomes" id="UP000199673"/>
    </source>
</evidence>
<organism evidence="2 3">
    <name type="scientific">Algoriphagus locisalis</name>
    <dbReference type="NCBI Taxonomy" id="305507"/>
    <lineage>
        <taxon>Bacteria</taxon>
        <taxon>Pseudomonadati</taxon>
        <taxon>Bacteroidota</taxon>
        <taxon>Cytophagia</taxon>
        <taxon>Cytophagales</taxon>
        <taxon>Cyclobacteriaceae</taxon>
        <taxon>Algoriphagus</taxon>
    </lineage>
</organism>
<dbReference type="STRING" id="305507.SAMN04489724_3421"/>
<sequence length="313" mass="35011">MKNYFRTLVLLAGGLGLSYITMAQTPTDGLMMPKGDICFLLNYEYGQFDHYWEGETLRKNGTIAKVQRRTALVMAAYGISNKLDAYVGLPHVSTNSTTPNGGKFAGASGIQDLSLGLKYEALRKRGEKGEWTAFGSVVFSTPVSNYLSDYQPYSIGIGAPQIAWRALVEYEWNNGFYLRGNGGYTWKGYTEAEREYYYNEGSYYTAWMDVPSAWTYEAVLGKWFMDKSLRVELSYNSSISTSGDDIRAYNAPQPTNKVDMDRVGVFAQYFFKKPKGLGIVASYSRVIHGRNAPEMTAISAGVTYQFGLFTPKN</sequence>
<dbReference type="EMBL" id="FPBF01000005">
    <property type="protein sequence ID" value="SFU02793.1"/>
    <property type="molecule type" value="Genomic_DNA"/>
</dbReference>
<name>A0A1I7CTQ6_9BACT</name>
<dbReference type="Pfam" id="PF13557">
    <property type="entry name" value="Phenol_MetA_deg"/>
    <property type="match status" value="1"/>
</dbReference>
<gene>
    <name evidence="2" type="ORF">SAMN04489724_3421</name>
</gene>
<reference evidence="3" key="1">
    <citation type="submission" date="2016-10" db="EMBL/GenBank/DDBJ databases">
        <authorList>
            <person name="Varghese N."/>
            <person name="Submissions S."/>
        </authorList>
    </citation>
    <scope>NUCLEOTIDE SEQUENCE [LARGE SCALE GENOMIC DNA]</scope>
    <source>
        <strain evidence="3">DSM 23445</strain>
    </source>
</reference>
<evidence type="ECO:0000256" key="1">
    <source>
        <dbReference type="SAM" id="SignalP"/>
    </source>
</evidence>
<feature type="signal peptide" evidence="1">
    <location>
        <begin position="1"/>
        <end position="23"/>
    </location>
</feature>
<proteinExistence type="predicted"/>